<reference evidence="2 3" key="1">
    <citation type="submission" date="2018-03" db="EMBL/GenBank/DDBJ databases">
        <title>The draft genome of Sphingosinicella sp. GL-C-18.</title>
        <authorList>
            <person name="Liu L."/>
            <person name="Li L."/>
            <person name="Liang L."/>
            <person name="Zhang X."/>
            <person name="Wang T."/>
        </authorList>
    </citation>
    <scope>NUCLEOTIDE SEQUENCE [LARGE SCALE GENOMIC DNA]</scope>
    <source>
        <strain evidence="2 3">GL-C-18</strain>
    </source>
</reference>
<name>A0A2P7QZA8_9SPHN</name>
<dbReference type="SUPFAM" id="SSF51261">
    <property type="entry name" value="Duplicated hybrid motif"/>
    <property type="match status" value="1"/>
</dbReference>
<proteinExistence type="predicted"/>
<evidence type="ECO:0000313" key="3">
    <source>
        <dbReference type="Proteomes" id="UP000241167"/>
    </source>
</evidence>
<dbReference type="Pfam" id="PF01551">
    <property type="entry name" value="Peptidase_M23"/>
    <property type="match status" value="1"/>
</dbReference>
<gene>
    <name evidence="2" type="ORF">C7I55_02705</name>
</gene>
<dbReference type="Gene3D" id="2.70.70.10">
    <property type="entry name" value="Glucose Permease (Domain IIA)"/>
    <property type="match status" value="1"/>
</dbReference>
<dbReference type="Proteomes" id="UP000241167">
    <property type="component" value="Unassembled WGS sequence"/>
</dbReference>
<dbReference type="InterPro" id="IPR016047">
    <property type="entry name" value="M23ase_b-sheet_dom"/>
</dbReference>
<dbReference type="AlphaFoldDB" id="A0A2P7QZA8"/>
<evidence type="ECO:0000259" key="1">
    <source>
        <dbReference type="Pfam" id="PF01551"/>
    </source>
</evidence>
<sequence length="138" mass="15269">MAVQDGFSERQSRRAAVDCRNNFVWLAHANGEWTLYGHMRRGSSSKQAGLKVGDRVRSGQYIGDEGDVGCAMLSHLHFEVAVPKKDQPIDAGGFLIDNVGSSRNRVPRFCAPAPTELVKHRRYTALACQLRASNPRSE</sequence>
<dbReference type="EMBL" id="PXYI01000001">
    <property type="protein sequence ID" value="PSJ43302.1"/>
    <property type="molecule type" value="Genomic_DNA"/>
</dbReference>
<evidence type="ECO:0000313" key="2">
    <source>
        <dbReference type="EMBL" id="PSJ43302.1"/>
    </source>
</evidence>
<comment type="caution">
    <text evidence="2">The sequence shown here is derived from an EMBL/GenBank/DDBJ whole genome shotgun (WGS) entry which is preliminary data.</text>
</comment>
<feature type="domain" description="M23ase beta-sheet core" evidence="1">
    <location>
        <begin position="19"/>
        <end position="90"/>
    </location>
</feature>
<accession>A0A2P7QZA8</accession>
<keyword evidence="3" id="KW-1185">Reference proteome</keyword>
<dbReference type="CDD" id="cd12797">
    <property type="entry name" value="M23_peptidase"/>
    <property type="match status" value="1"/>
</dbReference>
<dbReference type="InterPro" id="IPR011055">
    <property type="entry name" value="Dup_hybrid_motif"/>
</dbReference>
<protein>
    <recommendedName>
        <fullName evidence="1">M23ase beta-sheet core domain-containing protein</fullName>
    </recommendedName>
</protein>
<organism evidence="2 3">
    <name type="scientific">Allosphingosinicella deserti</name>
    <dbReference type="NCBI Taxonomy" id="2116704"/>
    <lineage>
        <taxon>Bacteria</taxon>
        <taxon>Pseudomonadati</taxon>
        <taxon>Pseudomonadota</taxon>
        <taxon>Alphaproteobacteria</taxon>
        <taxon>Sphingomonadales</taxon>
        <taxon>Sphingomonadaceae</taxon>
        <taxon>Allosphingosinicella</taxon>
    </lineage>
</organism>